<evidence type="ECO:0000313" key="4">
    <source>
        <dbReference type="Proteomes" id="UP000029257"/>
    </source>
</evidence>
<evidence type="ECO:0000256" key="1">
    <source>
        <dbReference type="SAM" id="MobiDB-lite"/>
    </source>
</evidence>
<feature type="region of interest" description="Disordered" evidence="1">
    <location>
        <begin position="30"/>
        <end position="60"/>
    </location>
</feature>
<evidence type="ECO:0000313" key="5">
    <source>
        <dbReference type="Proteomes" id="UP000029436"/>
    </source>
</evidence>
<dbReference type="Proteomes" id="UP000029257">
    <property type="component" value="Unassembled WGS sequence"/>
</dbReference>
<protein>
    <submittedName>
        <fullName evidence="2">Uncharacterized protein</fullName>
    </submittedName>
</protein>
<dbReference type="Proteomes" id="UP000029436">
    <property type="component" value="Unassembled WGS sequence"/>
</dbReference>
<dbReference type="EMBL" id="JQOH01000004">
    <property type="protein sequence ID" value="KGA28497.1"/>
    <property type="molecule type" value="Genomic_DNA"/>
</dbReference>
<gene>
    <name evidence="2" type="ORF">JV38_06980</name>
    <name evidence="3" type="ORF">KU73_10700</name>
</gene>
<name>A0AAW3EJV8_9GAMM</name>
<keyword evidence="5" id="KW-1185">Reference proteome</keyword>
<feature type="compositionally biased region" description="Polar residues" evidence="1">
    <location>
        <begin position="51"/>
        <end position="60"/>
    </location>
</feature>
<comment type="caution">
    <text evidence="2">The sequence shown here is derived from an EMBL/GenBank/DDBJ whole genome shotgun (WGS) entry which is preliminary data.</text>
</comment>
<accession>A0AAW3EJV8</accession>
<dbReference type="AlphaFoldDB" id="A0AAW3EJV8"/>
<proteinExistence type="predicted"/>
<dbReference type="RefSeq" id="WP_005971462.1">
    <property type="nucleotide sequence ID" value="NZ_JQHP01000003.1"/>
</dbReference>
<organism evidence="2 4">
    <name type="scientific">Pectobacterium wasabiae</name>
    <dbReference type="NCBI Taxonomy" id="55208"/>
    <lineage>
        <taxon>Bacteria</taxon>
        <taxon>Pseudomonadati</taxon>
        <taxon>Pseudomonadota</taxon>
        <taxon>Gammaproteobacteria</taxon>
        <taxon>Enterobacterales</taxon>
        <taxon>Pectobacteriaceae</taxon>
        <taxon>Pectobacterium</taxon>
    </lineage>
</organism>
<reference evidence="4 5" key="1">
    <citation type="submission" date="2014-08" db="EMBL/GenBank/DDBJ databases">
        <title>Genome sequences of NCPPB Pectobacterium isolates.</title>
        <authorList>
            <person name="Glover R.H."/>
            <person name="Sapp M."/>
            <person name="Elphinstone J."/>
        </authorList>
    </citation>
    <scope>NUCLEOTIDE SEQUENCE [LARGE SCALE GENOMIC DNA]</scope>
    <source>
        <strain evidence="2 4">NCPPB 3701</strain>
        <strain evidence="3 5">NCPPB3702</strain>
    </source>
</reference>
<dbReference type="EMBL" id="JQHP01000003">
    <property type="protein sequence ID" value="KFX08470.1"/>
    <property type="molecule type" value="Genomic_DNA"/>
</dbReference>
<evidence type="ECO:0000313" key="3">
    <source>
        <dbReference type="EMBL" id="KGA28497.1"/>
    </source>
</evidence>
<sequence>MSKIENVKPVETRVLDESHPVRTFLDDLKNQPEATSNSIHAERATSDEAIITQSNQAGIG</sequence>
<evidence type="ECO:0000313" key="2">
    <source>
        <dbReference type="EMBL" id="KFX08470.1"/>
    </source>
</evidence>